<evidence type="ECO:0000313" key="2">
    <source>
        <dbReference type="Proteomes" id="UP000834106"/>
    </source>
</evidence>
<proteinExistence type="predicted"/>
<reference evidence="1" key="1">
    <citation type="submission" date="2023-05" db="EMBL/GenBank/DDBJ databases">
        <authorList>
            <person name="Huff M."/>
        </authorList>
    </citation>
    <scope>NUCLEOTIDE SEQUENCE</scope>
</reference>
<evidence type="ECO:0000313" key="1">
    <source>
        <dbReference type="EMBL" id="CAI9784759.1"/>
    </source>
</evidence>
<name>A0AAD2AC31_9LAMI</name>
<dbReference type="AlphaFoldDB" id="A0AAD2AC31"/>
<dbReference type="EMBL" id="OU503056">
    <property type="protein sequence ID" value="CAI9784759.1"/>
    <property type="molecule type" value="Genomic_DNA"/>
</dbReference>
<keyword evidence="2" id="KW-1185">Reference proteome</keyword>
<accession>A0AAD2AC31</accession>
<sequence length="105" mass="11804">MCCNCRDLDEKFGKKRYRIRSSHTAIGNHCPLFQDQGKVTRLNSLLKLVSQHSLATVSHLYMAPPSWEFPGLIKISVHGGRPCEPNQRTWAASPFVVHIPSLCTS</sequence>
<dbReference type="Proteomes" id="UP000834106">
    <property type="component" value="Chromosome 21"/>
</dbReference>
<organism evidence="1 2">
    <name type="scientific">Fraxinus pennsylvanica</name>
    <dbReference type="NCBI Taxonomy" id="56036"/>
    <lineage>
        <taxon>Eukaryota</taxon>
        <taxon>Viridiplantae</taxon>
        <taxon>Streptophyta</taxon>
        <taxon>Embryophyta</taxon>
        <taxon>Tracheophyta</taxon>
        <taxon>Spermatophyta</taxon>
        <taxon>Magnoliopsida</taxon>
        <taxon>eudicotyledons</taxon>
        <taxon>Gunneridae</taxon>
        <taxon>Pentapetalae</taxon>
        <taxon>asterids</taxon>
        <taxon>lamiids</taxon>
        <taxon>Lamiales</taxon>
        <taxon>Oleaceae</taxon>
        <taxon>Oleeae</taxon>
        <taxon>Fraxinus</taxon>
    </lineage>
</organism>
<gene>
    <name evidence="1" type="ORF">FPE_LOCUS32189</name>
</gene>
<protein>
    <submittedName>
        <fullName evidence="1">Uncharacterized protein</fullName>
    </submittedName>
</protein>